<proteinExistence type="predicted"/>
<evidence type="ECO:0000313" key="2">
    <source>
        <dbReference type="Proteomes" id="UP000320722"/>
    </source>
</evidence>
<reference evidence="1 2" key="1">
    <citation type="submission" date="2019-02" db="EMBL/GenBank/DDBJ databases">
        <title>Deep-cultivation of Planctomycetes and their phenomic and genomic characterization uncovers novel biology.</title>
        <authorList>
            <person name="Wiegand S."/>
            <person name="Jogler M."/>
            <person name="Boedeker C."/>
            <person name="Pinto D."/>
            <person name="Vollmers J."/>
            <person name="Rivas-Marin E."/>
            <person name="Kohn T."/>
            <person name="Peeters S.H."/>
            <person name="Heuer A."/>
            <person name="Rast P."/>
            <person name="Oberbeckmann S."/>
            <person name="Bunk B."/>
            <person name="Jeske O."/>
            <person name="Meyerdierks A."/>
            <person name="Storesund J.E."/>
            <person name="Kallscheuer N."/>
            <person name="Luecker S."/>
            <person name="Lage O.M."/>
            <person name="Pohl T."/>
            <person name="Merkel B.J."/>
            <person name="Hornburger P."/>
            <person name="Mueller R.-W."/>
            <person name="Bruemmer F."/>
            <person name="Labrenz M."/>
            <person name="Spormann A.M."/>
            <person name="Op den Camp H."/>
            <person name="Overmann J."/>
            <person name="Amann R."/>
            <person name="Jetten M.S.M."/>
            <person name="Mascher T."/>
            <person name="Medema M.H."/>
            <person name="Devos D.P."/>
            <person name="Kaster A.-K."/>
            <person name="Ovreas L."/>
            <person name="Rohde M."/>
            <person name="Galperin M.Y."/>
            <person name="Jogler C."/>
        </authorList>
    </citation>
    <scope>NUCLEOTIDE SEQUENCE [LARGE SCALE GENOMIC DNA]</scope>
    <source>
        <strain evidence="1 2">V6</strain>
    </source>
</reference>
<organism evidence="1 2">
    <name type="scientific">Gimesia chilikensis</name>
    <dbReference type="NCBI Taxonomy" id="2605989"/>
    <lineage>
        <taxon>Bacteria</taxon>
        <taxon>Pseudomonadati</taxon>
        <taxon>Planctomycetota</taxon>
        <taxon>Planctomycetia</taxon>
        <taxon>Planctomycetales</taxon>
        <taxon>Planctomycetaceae</taxon>
        <taxon>Gimesia</taxon>
    </lineage>
</organism>
<dbReference type="Proteomes" id="UP000320722">
    <property type="component" value="Chromosome"/>
</dbReference>
<dbReference type="EMBL" id="CP036347">
    <property type="protein sequence ID" value="QDU01955.1"/>
    <property type="molecule type" value="Genomic_DNA"/>
</dbReference>
<gene>
    <name evidence="1" type="ORF">V6x_16380</name>
</gene>
<dbReference type="AlphaFoldDB" id="A0A517W9M2"/>
<accession>A0A517W9M2</accession>
<name>A0A517W9M2_9PLAN</name>
<evidence type="ECO:0000313" key="1">
    <source>
        <dbReference type="EMBL" id="QDU01955.1"/>
    </source>
</evidence>
<protein>
    <submittedName>
        <fullName evidence="1">Uncharacterized protein</fullName>
    </submittedName>
</protein>
<sequence>MSFRRSLSIKGLNVVDVRYKIKRIKRGHGDNAYWKGIIYSIAPQKLKGNPAKAVGHVQWLWRNRLVALKQERYAPAMKPLQMQFARNCPPASVLTDQSGMRHCTLRKICPFCWGRKYIYKVWNHACPAIISDGDKFSPHDREVVLLEYVSVYDSTNQLLLAAKLYREQEQVLLKQYCKVHGAIRLEAFFVSPYDPNRLMLRRSTLALTEGYNNELKDLQGLNQHIARQHINKKQLSDIVAVATQYPPSLLKADVLQTRNIMEATKRIRSISFRGCMRKSSEH</sequence>